<sequence>MNINTTKVKVAIIDDHPLMRDCLFNCLSVWGYDVIILAASIYDFLNQISQENMPAICITDINMPLLNGHETIDILKRTWPTIKIIVFSLDFESRKAYHIKGADAAISKLDISTHLKNSLQILSELK</sequence>
<dbReference type="PANTHER" id="PTHR45566:SF1">
    <property type="entry name" value="HTH-TYPE TRANSCRIPTIONAL REGULATOR YHJB-RELATED"/>
    <property type="match status" value="1"/>
</dbReference>
<keyword evidence="4" id="KW-1185">Reference proteome</keyword>
<dbReference type="InterPro" id="IPR001789">
    <property type="entry name" value="Sig_transdc_resp-reg_receiver"/>
</dbReference>
<dbReference type="Pfam" id="PF00072">
    <property type="entry name" value="Response_reg"/>
    <property type="match status" value="1"/>
</dbReference>
<gene>
    <name evidence="3" type="ORF">A3860_37785</name>
</gene>
<dbReference type="SUPFAM" id="SSF52172">
    <property type="entry name" value="CheY-like"/>
    <property type="match status" value="1"/>
</dbReference>
<dbReference type="PROSITE" id="PS50110">
    <property type="entry name" value="RESPONSE_REGULATORY"/>
    <property type="match status" value="1"/>
</dbReference>
<evidence type="ECO:0000313" key="3">
    <source>
        <dbReference type="EMBL" id="OQP59412.1"/>
    </source>
</evidence>
<feature type="modified residue" description="4-aspartylphosphate" evidence="1">
    <location>
        <position position="60"/>
    </location>
</feature>
<reference evidence="3 4" key="1">
    <citation type="submission" date="2016-03" db="EMBL/GenBank/DDBJ databases">
        <title>Niastella vici sp. nov., isolated from farmland soil.</title>
        <authorList>
            <person name="Chen L."/>
            <person name="Wang D."/>
            <person name="Yang S."/>
            <person name="Wang G."/>
        </authorList>
    </citation>
    <scope>NUCLEOTIDE SEQUENCE [LARGE SCALE GENOMIC DNA]</scope>
    <source>
        <strain evidence="3 4">DJ57</strain>
    </source>
</reference>
<dbReference type="InterPro" id="IPR051015">
    <property type="entry name" value="EvgA-like"/>
</dbReference>
<keyword evidence="1" id="KW-0597">Phosphoprotein</keyword>
<evidence type="ECO:0000256" key="1">
    <source>
        <dbReference type="PROSITE-ProRule" id="PRU00169"/>
    </source>
</evidence>
<dbReference type="SMART" id="SM00448">
    <property type="entry name" value="REC"/>
    <property type="match status" value="1"/>
</dbReference>
<dbReference type="EMBL" id="LVYD01000081">
    <property type="protein sequence ID" value="OQP59412.1"/>
    <property type="molecule type" value="Genomic_DNA"/>
</dbReference>
<dbReference type="AlphaFoldDB" id="A0A1V9FM49"/>
<dbReference type="GO" id="GO:0000160">
    <property type="term" value="P:phosphorelay signal transduction system"/>
    <property type="evidence" value="ECO:0007669"/>
    <property type="project" value="InterPro"/>
</dbReference>
<evidence type="ECO:0000313" key="4">
    <source>
        <dbReference type="Proteomes" id="UP000192796"/>
    </source>
</evidence>
<feature type="domain" description="Response regulatory" evidence="2">
    <location>
        <begin position="9"/>
        <end position="123"/>
    </location>
</feature>
<dbReference type="RefSeq" id="WP_081154772.1">
    <property type="nucleotide sequence ID" value="NZ_LVYD01000081.1"/>
</dbReference>
<dbReference type="InterPro" id="IPR011006">
    <property type="entry name" value="CheY-like_superfamily"/>
</dbReference>
<dbReference type="PANTHER" id="PTHR45566">
    <property type="entry name" value="HTH-TYPE TRANSCRIPTIONAL REGULATOR YHJB-RELATED"/>
    <property type="match status" value="1"/>
</dbReference>
<protein>
    <recommendedName>
        <fullName evidence="2">Response regulatory domain-containing protein</fullName>
    </recommendedName>
</protein>
<name>A0A1V9FM49_9BACT</name>
<evidence type="ECO:0000259" key="2">
    <source>
        <dbReference type="PROSITE" id="PS50110"/>
    </source>
</evidence>
<accession>A0A1V9FM49</accession>
<comment type="caution">
    <text evidence="3">The sequence shown here is derived from an EMBL/GenBank/DDBJ whole genome shotgun (WGS) entry which is preliminary data.</text>
</comment>
<organism evidence="3 4">
    <name type="scientific">Niastella vici</name>
    <dbReference type="NCBI Taxonomy" id="1703345"/>
    <lineage>
        <taxon>Bacteria</taxon>
        <taxon>Pseudomonadati</taxon>
        <taxon>Bacteroidota</taxon>
        <taxon>Chitinophagia</taxon>
        <taxon>Chitinophagales</taxon>
        <taxon>Chitinophagaceae</taxon>
        <taxon>Niastella</taxon>
    </lineage>
</organism>
<proteinExistence type="predicted"/>
<dbReference type="Gene3D" id="3.40.50.2300">
    <property type="match status" value="1"/>
</dbReference>
<dbReference type="STRING" id="1703345.A3860_37785"/>
<dbReference type="Proteomes" id="UP000192796">
    <property type="component" value="Unassembled WGS sequence"/>
</dbReference>
<dbReference type="OrthoDB" id="9797341at2"/>